<evidence type="ECO:0000256" key="2">
    <source>
        <dbReference type="ARBA" id="ARBA00022723"/>
    </source>
</evidence>
<evidence type="ECO:0000313" key="6">
    <source>
        <dbReference type="Proteomes" id="UP001279734"/>
    </source>
</evidence>
<gene>
    <name evidence="5" type="ORF">Nepgr_026138</name>
</gene>
<comment type="similarity">
    <text evidence="1">Belongs to the LanC-like protein family.</text>
</comment>
<dbReference type="Gene3D" id="1.50.10.10">
    <property type="match status" value="1"/>
</dbReference>
<dbReference type="Pfam" id="PF05147">
    <property type="entry name" value="LANC_like"/>
    <property type="match status" value="1"/>
</dbReference>
<dbReference type="InterPro" id="IPR020464">
    <property type="entry name" value="LanC-like_prot_euk"/>
</dbReference>
<organism evidence="5 6">
    <name type="scientific">Nepenthes gracilis</name>
    <name type="common">Slender pitcher plant</name>
    <dbReference type="NCBI Taxonomy" id="150966"/>
    <lineage>
        <taxon>Eukaryota</taxon>
        <taxon>Viridiplantae</taxon>
        <taxon>Streptophyta</taxon>
        <taxon>Embryophyta</taxon>
        <taxon>Tracheophyta</taxon>
        <taxon>Spermatophyta</taxon>
        <taxon>Magnoliopsida</taxon>
        <taxon>eudicotyledons</taxon>
        <taxon>Gunneridae</taxon>
        <taxon>Pentapetalae</taxon>
        <taxon>Caryophyllales</taxon>
        <taxon>Nepenthaceae</taxon>
        <taxon>Nepenthes</taxon>
    </lineage>
</organism>
<keyword evidence="2 4" id="KW-0479">Metal-binding</keyword>
<feature type="binding site" evidence="4">
    <location>
        <position position="281"/>
    </location>
    <ligand>
        <name>Zn(2+)</name>
        <dbReference type="ChEBI" id="CHEBI:29105"/>
    </ligand>
</feature>
<dbReference type="AlphaFoldDB" id="A0AAD3T7B1"/>
<protein>
    <recommendedName>
        <fullName evidence="7">LanC-like protein 2</fullName>
    </recommendedName>
</protein>
<proteinExistence type="inferred from homology"/>
<comment type="caution">
    <text evidence="5">The sequence shown here is derived from an EMBL/GenBank/DDBJ whole genome shotgun (WGS) entry which is preliminary data.</text>
</comment>
<feature type="binding site" evidence="4">
    <location>
        <position position="327"/>
    </location>
    <ligand>
        <name>Zn(2+)</name>
        <dbReference type="ChEBI" id="CHEBI:29105"/>
    </ligand>
</feature>
<dbReference type="EMBL" id="BSYO01000027">
    <property type="protein sequence ID" value="GMH24295.1"/>
    <property type="molecule type" value="Genomic_DNA"/>
</dbReference>
<dbReference type="Proteomes" id="UP001279734">
    <property type="component" value="Unassembled WGS sequence"/>
</dbReference>
<dbReference type="GO" id="GO:0031179">
    <property type="term" value="P:peptide modification"/>
    <property type="evidence" value="ECO:0007669"/>
    <property type="project" value="InterPro"/>
</dbReference>
<dbReference type="CDD" id="cd04794">
    <property type="entry name" value="euk_LANCL"/>
    <property type="match status" value="1"/>
</dbReference>
<dbReference type="InterPro" id="IPR012341">
    <property type="entry name" value="6hp_glycosidase-like_sf"/>
</dbReference>
<dbReference type="SUPFAM" id="SSF158745">
    <property type="entry name" value="LanC-like"/>
    <property type="match status" value="1"/>
</dbReference>
<evidence type="ECO:0000256" key="1">
    <source>
        <dbReference type="ARBA" id="ARBA00007179"/>
    </source>
</evidence>
<sequence length="408" mass="45444">MADRFFANEMPDFVPENSQSAATAEGAGDSLTRLLHLPYRSLCERLKHSALNLKDTVVNETWGRRGKRLQDYTLYTGALGTAYLLFKAYQLTKNKNDLALCSEIVNACDSASRGTRHVTFICGRSGVCALGAVVANKIGDTRLQDYYLAEFKEIRLPSDLPYELLYGRAGFLWSCSFLNKHIGKGTIASSDMRAVVTDMIEAGRRLGKGRCPLMYEWNGKKYWGAAHGLSGILHILMDMDLTPNEQKDVKNTLRYMIMNRFPSGNYPSSEGSETDRLVHWCHGAPGIALTLAKAAQVFGDKDFLQAAMDAGEVVWNRGLLKRVGICHGVSGNTYVFLTLYRLTGKAEYLYRAKAFASFLLDRAQRLVSEGTMHGGDRPYSVFEGLGGMAYLFMDMDDPTESRFPAYEL</sequence>
<evidence type="ECO:0000256" key="3">
    <source>
        <dbReference type="ARBA" id="ARBA00022833"/>
    </source>
</evidence>
<accession>A0AAD3T7B1</accession>
<feature type="binding site" evidence="4">
    <location>
        <position position="326"/>
    </location>
    <ligand>
        <name>Zn(2+)</name>
        <dbReference type="ChEBI" id="CHEBI:29105"/>
    </ligand>
</feature>
<reference evidence="5" key="1">
    <citation type="submission" date="2023-05" db="EMBL/GenBank/DDBJ databases">
        <title>Nepenthes gracilis genome sequencing.</title>
        <authorList>
            <person name="Fukushima K."/>
        </authorList>
    </citation>
    <scope>NUCLEOTIDE SEQUENCE</scope>
    <source>
        <strain evidence="5">SING2019-196</strain>
    </source>
</reference>
<keyword evidence="6" id="KW-1185">Reference proteome</keyword>
<evidence type="ECO:0008006" key="7">
    <source>
        <dbReference type="Google" id="ProtNLM"/>
    </source>
</evidence>
<dbReference type="PRINTS" id="PR01951">
    <property type="entry name" value="LANCEUKARYTE"/>
</dbReference>
<evidence type="ECO:0000256" key="4">
    <source>
        <dbReference type="PIRSR" id="PIRSR607822-1"/>
    </source>
</evidence>
<dbReference type="GO" id="GO:0005886">
    <property type="term" value="C:plasma membrane"/>
    <property type="evidence" value="ECO:0007669"/>
    <property type="project" value="TreeGrafter"/>
</dbReference>
<dbReference type="PANTHER" id="PTHR12736">
    <property type="entry name" value="LANC-LIKE PROTEIN"/>
    <property type="match status" value="1"/>
</dbReference>
<dbReference type="GO" id="GO:0046872">
    <property type="term" value="F:metal ion binding"/>
    <property type="evidence" value="ECO:0007669"/>
    <property type="project" value="UniProtKB-KW"/>
</dbReference>
<dbReference type="SMART" id="SM01260">
    <property type="entry name" value="LANC_like"/>
    <property type="match status" value="1"/>
</dbReference>
<dbReference type="FunFam" id="1.50.10.10:FF:000035">
    <property type="entry name" value="LanC-like protein 2"/>
    <property type="match status" value="1"/>
</dbReference>
<dbReference type="InterPro" id="IPR007822">
    <property type="entry name" value="LANC-like"/>
</dbReference>
<dbReference type="GO" id="GO:0005975">
    <property type="term" value="P:carbohydrate metabolic process"/>
    <property type="evidence" value="ECO:0007669"/>
    <property type="project" value="InterPro"/>
</dbReference>
<keyword evidence="3 4" id="KW-0862">Zinc</keyword>
<dbReference type="PRINTS" id="PR01950">
    <property type="entry name" value="LANCSUPER"/>
</dbReference>
<name>A0AAD3T7B1_NEPGR</name>
<dbReference type="PANTHER" id="PTHR12736:SF7">
    <property type="entry name" value="LANC-LIKE PROTEIN 3"/>
    <property type="match status" value="1"/>
</dbReference>
<evidence type="ECO:0000313" key="5">
    <source>
        <dbReference type="EMBL" id="GMH24295.1"/>
    </source>
</evidence>